<gene>
    <name evidence="5" type="ORF">OR16_20020</name>
</gene>
<sequence>MSRLLPAAATQTVGPFIFFDHMGPVAMLPGEGADVRPHPHIGLATVTYLFEGEILHHDSLGSKQVIRPGDVNWMTAGSGIAHSERSPQAARDAGPRLHGIQTWVALPKEHENVEPSFHHHPAATLPKLERPGVRMTVIAGDAFGAEAPVKVFSRTLYVAIELEAGASLEIPAEHAERGIYPVDGSIALDGEVLPVSWPARRKRSKRLPSAGRMTSSHACRTRATAFRCHSASAKGACLLPGHAQTGLAQATRVPCCRQSRMASICTAIGAGTGALPSSTRRIQAAVWSTSLPGGNSGTSTMEPDVGSTNVR</sequence>
<dbReference type="EMBL" id="AHJE01000048">
    <property type="protein sequence ID" value="EHP41478.1"/>
    <property type="molecule type" value="Genomic_DNA"/>
</dbReference>
<protein>
    <submittedName>
        <fullName evidence="5">Pirin</fullName>
    </submittedName>
</protein>
<dbReference type="SUPFAM" id="SSF51182">
    <property type="entry name" value="RmlC-like cupins"/>
    <property type="match status" value="1"/>
</dbReference>
<dbReference type="InterPro" id="IPR003829">
    <property type="entry name" value="Pirin_N_dom"/>
</dbReference>
<evidence type="ECO:0000256" key="1">
    <source>
        <dbReference type="ARBA" id="ARBA00008416"/>
    </source>
</evidence>
<evidence type="ECO:0000259" key="4">
    <source>
        <dbReference type="Pfam" id="PF02678"/>
    </source>
</evidence>
<comment type="similarity">
    <text evidence="1 2">Belongs to the pirin family.</text>
</comment>
<dbReference type="AlphaFoldDB" id="H1S7R4"/>
<evidence type="ECO:0000256" key="2">
    <source>
        <dbReference type="RuleBase" id="RU003457"/>
    </source>
</evidence>
<accession>H1S7R4</accession>
<evidence type="ECO:0000256" key="3">
    <source>
        <dbReference type="SAM" id="MobiDB-lite"/>
    </source>
</evidence>
<evidence type="ECO:0000313" key="5">
    <source>
        <dbReference type="EMBL" id="EHP41478.1"/>
    </source>
</evidence>
<feature type="domain" description="Pirin N-terminal" evidence="4">
    <location>
        <begin position="7"/>
        <end position="104"/>
    </location>
</feature>
<dbReference type="PANTHER" id="PTHR13903">
    <property type="entry name" value="PIRIN-RELATED"/>
    <property type="match status" value="1"/>
</dbReference>
<dbReference type="CDD" id="cd02909">
    <property type="entry name" value="cupin_pirin_N"/>
    <property type="match status" value="1"/>
</dbReference>
<dbReference type="InterPro" id="IPR014710">
    <property type="entry name" value="RmlC-like_jellyroll"/>
</dbReference>
<proteinExistence type="inferred from homology"/>
<dbReference type="InterPro" id="IPR011051">
    <property type="entry name" value="RmlC_Cupin_sf"/>
</dbReference>
<dbReference type="Proteomes" id="UP000005808">
    <property type="component" value="Unassembled WGS sequence"/>
</dbReference>
<comment type="caution">
    <text evidence="5">The sequence shown here is derived from an EMBL/GenBank/DDBJ whole genome shotgun (WGS) entry which is preliminary data.</text>
</comment>
<evidence type="ECO:0000313" key="6">
    <source>
        <dbReference type="Proteomes" id="UP000005808"/>
    </source>
</evidence>
<dbReference type="PANTHER" id="PTHR13903:SF8">
    <property type="entry name" value="PIRIN"/>
    <property type="match status" value="1"/>
</dbReference>
<dbReference type="Gene3D" id="2.60.120.10">
    <property type="entry name" value="Jelly Rolls"/>
    <property type="match status" value="1"/>
</dbReference>
<feature type="region of interest" description="Disordered" evidence="3">
    <location>
        <begin position="289"/>
        <end position="311"/>
    </location>
</feature>
<name>H1S7R4_9BURK</name>
<dbReference type="Pfam" id="PF02678">
    <property type="entry name" value="Pirin"/>
    <property type="match status" value="1"/>
</dbReference>
<organism evidence="5 6">
    <name type="scientific">Cupriavidus basilensis OR16</name>
    <dbReference type="NCBI Taxonomy" id="1127483"/>
    <lineage>
        <taxon>Bacteria</taxon>
        <taxon>Pseudomonadati</taxon>
        <taxon>Pseudomonadota</taxon>
        <taxon>Betaproteobacteria</taxon>
        <taxon>Burkholderiales</taxon>
        <taxon>Burkholderiaceae</taxon>
        <taxon>Cupriavidus</taxon>
    </lineage>
</organism>
<dbReference type="InterPro" id="IPR012093">
    <property type="entry name" value="Pirin"/>
</dbReference>
<reference evidence="5 6" key="1">
    <citation type="journal article" date="2012" name="J. Bacteriol.">
        <title>De Novo Genome Project of Cupriavidus basilensis OR16.</title>
        <authorList>
            <person name="Cserhati M."/>
            <person name="Kriszt B."/>
            <person name="Szoboszlay S."/>
            <person name="Toth A."/>
            <person name="Szabo I."/>
            <person name="Tancsics A."/>
            <person name="Nagy I."/>
            <person name="Horvath B."/>
            <person name="Nagy I."/>
            <person name="Kukolya J."/>
        </authorList>
    </citation>
    <scope>NUCLEOTIDE SEQUENCE [LARGE SCALE GENOMIC DNA]</scope>
    <source>
        <strain evidence="5 6">OR16</strain>
    </source>
</reference>